<name>A0A8S5NP82_9CAUD</name>
<sequence length="94" mass="11267">MITEELRECYNLTLIAAALSDDCKTRFQCMDLDCNSCPLKGTCTEDSMRMFFDDWQRWWYKVSEHADHDKRTIIDIIDKVKHALAKQDRQQYIR</sequence>
<dbReference type="EMBL" id="BK015217">
    <property type="protein sequence ID" value="DAD96521.1"/>
    <property type="molecule type" value="Genomic_DNA"/>
</dbReference>
<accession>A0A8S5NP82</accession>
<protein>
    <submittedName>
        <fullName evidence="1">Uncharacterized protein</fullName>
    </submittedName>
</protein>
<reference evidence="1" key="1">
    <citation type="journal article" date="2021" name="Proc. Natl. Acad. Sci. U.S.A.">
        <title>A Catalog of Tens of Thousands of Viruses from Human Metagenomes Reveals Hidden Associations with Chronic Diseases.</title>
        <authorList>
            <person name="Tisza M.J."/>
            <person name="Buck C.B."/>
        </authorList>
    </citation>
    <scope>NUCLEOTIDE SEQUENCE</scope>
    <source>
        <strain evidence="1">Ctj3P51</strain>
    </source>
</reference>
<organism evidence="1">
    <name type="scientific">Myoviridae sp. ctj3P51</name>
    <dbReference type="NCBI Taxonomy" id="2826687"/>
    <lineage>
        <taxon>Viruses</taxon>
        <taxon>Duplodnaviria</taxon>
        <taxon>Heunggongvirae</taxon>
        <taxon>Uroviricota</taxon>
        <taxon>Caudoviricetes</taxon>
    </lineage>
</organism>
<proteinExistence type="predicted"/>
<evidence type="ECO:0000313" key="1">
    <source>
        <dbReference type="EMBL" id="DAD96521.1"/>
    </source>
</evidence>